<keyword evidence="6" id="KW-0675">Receptor</keyword>
<evidence type="ECO:0000313" key="9">
    <source>
        <dbReference type="EMBL" id="CAL8118088.1"/>
    </source>
</evidence>
<feature type="transmembrane region" description="Helical" evidence="8">
    <location>
        <begin position="148"/>
        <end position="169"/>
    </location>
</feature>
<evidence type="ECO:0000256" key="6">
    <source>
        <dbReference type="ARBA" id="ARBA00023170"/>
    </source>
</evidence>
<evidence type="ECO:0000256" key="3">
    <source>
        <dbReference type="ARBA" id="ARBA00022692"/>
    </source>
</evidence>
<evidence type="ECO:0000313" key="10">
    <source>
        <dbReference type="Proteomes" id="UP001642540"/>
    </source>
</evidence>
<keyword evidence="4 8" id="KW-1133">Transmembrane helix</keyword>
<keyword evidence="5 8" id="KW-0472">Membrane</keyword>
<sequence length="414" mass="47335">MEMLHRNTLLKIGNFPVKICQWSGLYIFSVDPKLVFSLCSYPVLAFIGKLLLTIIIGFVFLPNKQKFIGIFGGWGNTEEHINLLTLISSIMSDLLCSINSFINRKSIPDFHNNLLDSVSEILTDKKERDDMENVFLSETKAWTSYVNWRAGLTFSAMVFVYIFVTIVHWNLGKELGISFTTLIFIPPVVLFWLGTTSMKNIFYFIFVSNLSYFQLGFRMLQIKCKVEDQSVKCHATSVSPEKVLWILERHRELRKLLEQFNSLFQAELISSLLVTYLQIITTSFSFCNWFSHNALTVRSLYFAVGFIYSFGIAVLAIYSLCSVASAVMKQANACTACLRNIAISTNNMEILQEIQMYHLDAVLRPPIVFPGSFFTLNRKLMVQIFSTTVTYVLVVIQFRLDDRNVDLDVIGKGN</sequence>
<evidence type="ECO:0000256" key="4">
    <source>
        <dbReference type="ARBA" id="ARBA00022989"/>
    </source>
</evidence>
<feature type="transmembrane region" description="Helical" evidence="8">
    <location>
        <begin position="176"/>
        <end position="195"/>
    </location>
</feature>
<dbReference type="PANTHER" id="PTHR21143">
    <property type="entry name" value="INVERTEBRATE GUSTATORY RECEPTOR"/>
    <property type="match status" value="1"/>
</dbReference>
<evidence type="ECO:0000256" key="8">
    <source>
        <dbReference type="SAM" id="Phobius"/>
    </source>
</evidence>
<evidence type="ECO:0000256" key="2">
    <source>
        <dbReference type="ARBA" id="ARBA00022475"/>
    </source>
</evidence>
<feature type="transmembrane region" description="Helical" evidence="8">
    <location>
        <begin position="380"/>
        <end position="400"/>
    </location>
</feature>
<protein>
    <recommendedName>
        <fullName evidence="11">Gustatory receptor</fullName>
    </recommendedName>
</protein>
<comment type="subcellular location">
    <subcellularLocation>
        <location evidence="1">Cell membrane</location>
        <topology evidence="1">Multi-pass membrane protein</topology>
    </subcellularLocation>
</comment>
<comment type="caution">
    <text evidence="9">The sequence shown here is derived from an EMBL/GenBank/DDBJ whole genome shotgun (WGS) entry which is preliminary data.</text>
</comment>
<dbReference type="PANTHER" id="PTHR21143:SF133">
    <property type="entry name" value="GUSTATORY AND PHEROMONE RECEPTOR 32A-RELATED"/>
    <property type="match status" value="1"/>
</dbReference>
<feature type="transmembrane region" description="Helical" evidence="8">
    <location>
        <begin position="34"/>
        <end position="61"/>
    </location>
</feature>
<feature type="transmembrane region" description="Helical" evidence="8">
    <location>
        <begin position="300"/>
        <end position="321"/>
    </location>
</feature>
<evidence type="ECO:0000256" key="5">
    <source>
        <dbReference type="ARBA" id="ARBA00023136"/>
    </source>
</evidence>
<dbReference type="Pfam" id="PF08395">
    <property type="entry name" value="7tm_7"/>
    <property type="match status" value="1"/>
</dbReference>
<name>A0ABP1R316_9HEXA</name>
<keyword evidence="7" id="KW-0807">Transducer</keyword>
<proteinExistence type="predicted"/>
<dbReference type="EMBL" id="CAXLJM020000057">
    <property type="protein sequence ID" value="CAL8118088.1"/>
    <property type="molecule type" value="Genomic_DNA"/>
</dbReference>
<accession>A0ABP1R316</accession>
<dbReference type="InterPro" id="IPR013604">
    <property type="entry name" value="7TM_chemorcpt"/>
</dbReference>
<dbReference type="Proteomes" id="UP001642540">
    <property type="component" value="Unassembled WGS sequence"/>
</dbReference>
<feature type="transmembrane region" description="Helical" evidence="8">
    <location>
        <begin position="260"/>
        <end position="280"/>
    </location>
</feature>
<keyword evidence="10" id="KW-1185">Reference proteome</keyword>
<reference evidence="9 10" key="1">
    <citation type="submission" date="2024-08" db="EMBL/GenBank/DDBJ databases">
        <authorList>
            <person name="Cucini C."/>
            <person name="Frati F."/>
        </authorList>
    </citation>
    <scope>NUCLEOTIDE SEQUENCE [LARGE SCALE GENOMIC DNA]</scope>
</reference>
<evidence type="ECO:0000256" key="7">
    <source>
        <dbReference type="ARBA" id="ARBA00023224"/>
    </source>
</evidence>
<gene>
    <name evidence="9" type="ORF">ODALV1_LOCUS17978</name>
</gene>
<organism evidence="9 10">
    <name type="scientific">Orchesella dallaii</name>
    <dbReference type="NCBI Taxonomy" id="48710"/>
    <lineage>
        <taxon>Eukaryota</taxon>
        <taxon>Metazoa</taxon>
        <taxon>Ecdysozoa</taxon>
        <taxon>Arthropoda</taxon>
        <taxon>Hexapoda</taxon>
        <taxon>Collembola</taxon>
        <taxon>Entomobryomorpha</taxon>
        <taxon>Entomobryoidea</taxon>
        <taxon>Orchesellidae</taxon>
        <taxon>Orchesellinae</taxon>
        <taxon>Orchesella</taxon>
    </lineage>
</organism>
<evidence type="ECO:0000256" key="1">
    <source>
        <dbReference type="ARBA" id="ARBA00004651"/>
    </source>
</evidence>
<keyword evidence="2" id="KW-1003">Cell membrane</keyword>
<feature type="transmembrane region" description="Helical" evidence="8">
    <location>
        <begin position="201"/>
        <end position="220"/>
    </location>
</feature>
<evidence type="ECO:0008006" key="11">
    <source>
        <dbReference type="Google" id="ProtNLM"/>
    </source>
</evidence>
<keyword evidence="3 8" id="KW-0812">Transmembrane</keyword>